<dbReference type="OrthoDB" id="5086500at2759"/>
<sequence length="128" mass="14608">MKPLPGIYWIENSGECSCVIVRLCIGPHRFTFVLRLVSSETDFQIGLDTKLVPADISYEQWKGFMVSFISRLEVHSSHLAGCRFEYGELRLSRLNTLRLGMAGFSPRSVAYGFMHWIVALSTPPFYKQ</sequence>
<dbReference type="Pfam" id="PF20246">
    <property type="entry name" value="DUF6601"/>
    <property type="match status" value="1"/>
</dbReference>
<dbReference type="AlphaFoldDB" id="A0A8K0WJT4"/>
<protein>
    <submittedName>
        <fullName evidence="1">Uncharacterized protein</fullName>
    </submittedName>
</protein>
<dbReference type="Proteomes" id="UP000813444">
    <property type="component" value="Unassembled WGS sequence"/>
</dbReference>
<accession>A0A8K0WJT4</accession>
<dbReference type="InterPro" id="IPR046536">
    <property type="entry name" value="DUF6601"/>
</dbReference>
<keyword evidence="2" id="KW-1185">Reference proteome</keyword>
<organism evidence="1 2">
    <name type="scientific">Stachybotrys elegans</name>
    <dbReference type="NCBI Taxonomy" id="80388"/>
    <lineage>
        <taxon>Eukaryota</taxon>
        <taxon>Fungi</taxon>
        <taxon>Dikarya</taxon>
        <taxon>Ascomycota</taxon>
        <taxon>Pezizomycotina</taxon>
        <taxon>Sordariomycetes</taxon>
        <taxon>Hypocreomycetidae</taxon>
        <taxon>Hypocreales</taxon>
        <taxon>Stachybotryaceae</taxon>
        <taxon>Stachybotrys</taxon>
    </lineage>
</organism>
<proteinExistence type="predicted"/>
<comment type="caution">
    <text evidence="1">The sequence shown here is derived from an EMBL/GenBank/DDBJ whole genome shotgun (WGS) entry which is preliminary data.</text>
</comment>
<gene>
    <name evidence="1" type="ORF">B0I35DRAFT_156734</name>
</gene>
<evidence type="ECO:0000313" key="1">
    <source>
        <dbReference type="EMBL" id="KAH7303786.1"/>
    </source>
</evidence>
<name>A0A8K0WJT4_9HYPO</name>
<dbReference type="EMBL" id="JAGPNK010000029">
    <property type="protein sequence ID" value="KAH7303786.1"/>
    <property type="molecule type" value="Genomic_DNA"/>
</dbReference>
<evidence type="ECO:0000313" key="2">
    <source>
        <dbReference type="Proteomes" id="UP000813444"/>
    </source>
</evidence>
<reference evidence="1" key="1">
    <citation type="journal article" date="2021" name="Nat. Commun.">
        <title>Genetic determinants of endophytism in the Arabidopsis root mycobiome.</title>
        <authorList>
            <person name="Mesny F."/>
            <person name="Miyauchi S."/>
            <person name="Thiergart T."/>
            <person name="Pickel B."/>
            <person name="Atanasova L."/>
            <person name="Karlsson M."/>
            <person name="Huettel B."/>
            <person name="Barry K.W."/>
            <person name="Haridas S."/>
            <person name="Chen C."/>
            <person name="Bauer D."/>
            <person name="Andreopoulos W."/>
            <person name="Pangilinan J."/>
            <person name="LaButti K."/>
            <person name="Riley R."/>
            <person name="Lipzen A."/>
            <person name="Clum A."/>
            <person name="Drula E."/>
            <person name="Henrissat B."/>
            <person name="Kohler A."/>
            <person name="Grigoriev I.V."/>
            <person name="Martin F.M."/>
            <person name="Hacquard S."/>
        </authorList>
    </citation>
    <scope>NUCLEOTIDE SEQUENCE</scope>
    <source>
        <strain evidence="1">MPI-CAGE-CH-0235</strain>
    </source>
</reference>